<comment type="caution">
    <text evidence="1">The sequence shown here is derived from an EMBL/GenBank/DDBJ whole genome shotgun (WGS) entry which is preliminary data.</text>
</comment>
<dbReference type="RefSeq" id="WP_342950352.1">
    <property type="nucleotide sequence ID" value="NZ_JAYMRV010000036.1"/>
</dbReference>
<sequence length="85" mass="9108">MSTDSAARPYAGTDRGRSAAPVIGCLKTECTDHYIGAMKKIDLGAIKTEPGWGRSFCPIRQAVAQSDRRRAGTKLELCEAARGLP</sequence>
<proteinExistence type="predicted"/>
<dbReference type="EMBL" id="JAYMRV010000036">
    <property type="protein sequence ID" value="MEM5426798.1"/>
    <property type="molecule type" value="Genomic_DNA"/>
</dbReference>
<evidence type="ECO:0000313" key="2">
    <source>
        <dbReference type="Proteomes" id="UP001489897"/>
    </source>
</evidence>
<keyword evidence="2" id="KW-1185">Reference proteome</keyword>
<dbReference type="Proteomes" id="UP001489897">
    <property type="component" value="Unassembled WGS sequence"/>
</dbReference>
<organism evidence="1 2">
    <name type="scientific">Paraburkholderia ferrariae</name>
    <dbReference type="NCBI Taxonomy" id="386056"/>
    <lineage>
        <taxon>Bacteria</taxon>
        <taxon>Pseudomonadati</taxon>
        <taxon>Pseudomonadota</taxon>
        <taxon>Betaproteobacteria</taxon>
        <taxon>Burkholderiales</taxon>
        <taxon>Burkholderiaceae</taxon>
        <taxon>Paraburkholderia</taxon>
    </lineage>
</organism>
<feature type="non-terminal residue" evidence="1">
    <location>
        <position position="85"/>
    </location>
</feature>
<name>A0ABU9S3B9_9BURK</name>
<evidence type="ECO:0000313" key="1">
    <source>
        <dbReference type="EMBL" id="MEM5426798.1"/>
    </source>
</evidence>
<gene>
    <name evidence="1" type="ORF">VSR73_38375</name>
</gene>
<accession>A0ABU9S3B9</accession>
<reference evidence="1 2" key="1">
    <citation type="submission" date="2024-01" db="EMBL/GenBank/DDBJ databases">
        <title>The diversity of rhizobia nodulating Mimosa spp. in eleven states of Brazil covering several biomes is determined by host plant, location, and edaphic factors.</title>
        <authorList>
            <person name="Rouws L."/>
            <person name="Barauna A."/>
            <person name="Beukes C."/>
            <person name="De Faria S.M."/>
            <person name="Gross E."/>
            <person name="Dos Reis Junior F.B."/>
            <person name="Simon M."/>
            <person name="Maluk M."/>
            <person name="Odee D.W."/>
            <person name="Kenicer G."/>
            <person name="Young J.P.W."/>
            <person name="Reis V.M."/>
            <person name="Zilli J."/>
            <person name="James E.K."/>
        </authorList>
    </citation>
    <scope>NUCLEOTIDE SEQUENCE [LARGE SCALE GENOMIC DNA]</scope>
    <source>
        <strain evidence="1 2">JPY167</strain>
    </source>
</reference>
<protein>
    <submittedName>
        <fullName evidence="1">Uncharacterized protein</fullName>
    </submittedName>
</protein>